<dbReference type="KEGG" id="plon:Pla110_06820"/>
<sequence length="90" mass="9918">MADLPNLDEVTGEELSDEQLRGVVAQIDLDIVNLLRDGKLSAVKYGVGGAEGRTMDRAANLKALLAARQFYDGILRQRPGWETSQYVEPE</sequence>
<organism evidence="1 2">
    <name type="scientific">Polystyrenella longa</name>
    <dbReference type="NCBI Taxonomy" id="2528007"/>
    <lineage>
        <taxon>Bacteria</taxon>
        <taxon>Pseudomonadati</taxon>
        <taxon>Planctomycetota</taxon>
        <taxon>Planctomycetia</taxon>
        <taxon>Planctomycetales</taxon>
        <taxon>Planctomycetaceae</taxon>
        <taxon>Polystyrenella</taxon>
    </lineage>
</organism>
<dbReference type="EMBL" id="CP036281">
    <property type="protein sequence ID" value="QDU78978.1"/>
    <property type="molecule type" value="Genomic_DNA"/>
</dbReference>
<dbReference type="OrthoDB" id="214956at2"/>
<accession>A0A518CIB6</accession>
<gene>
    <name evidence="1" type="ORF">Pla110_06820</name>
</gene>
<keyword evidence="2" id="KW-1185">Reference proteome</keyword>
<name>A0A518CIB6_9PLAN</name>
<dbReference type="RefSeq" id="WP_144993183.1">
    <property type="nucleotide sequence ID" value="NZ_CP036281.1"/>
</dbReference>
<dbReference type="Proteomes" id="UP000317178">
    <property type="component" value="Chromosome"/>
</dbReference>
<protein>
    <submittedName>
        <fullName evidence="1">Uncharacterized protein</fullName>
    </submittedName>
</protein>
<evidence type="ECO:0000313" key="2">
    <source>
        <dbReference type="Proteomes" id="UP000317178"/>
    </source>
</evidence>
<reference evidence="1 2" key="1">
    <citation type="submission" date="2019-02" db="EMBL/GenBank/DDBJ databases">
        <title>Deep-cultivation of Planctomycetes and their phenomic and genomic characterization uncovers novel biology.</title>
        <authorList>
            <person name="Wiegand S."/>
            <person name="Jogler M."/>
            <person name="Boedeker C."/>
            <person name="Pinto D."/>
            <person name="Vollmers J."/>
            <person name="Rivas-Marin E."/>
            <person name="Kohn T."/>
            <person name="Peeters S.H."/>
            <person name="Heuer A."/>
            <person name="Rast P."/>
            <person name="Oberbeckmann S."/>
            <person name="Bunk B."/>
            <person name="Jeske O."/>
            <person name="Meyerdierks A."/>
            <person name="Storesund J.E."/>
            <person name="Kallscheuer N."/>
            <person name="Luecker S."/>
            <person name="Lage O.M."/>
            <person name="Pohl T."/>
            <person name="Merkel B.J."/>
            <person name="Hornburger P."/>
            <person name="Mueller R.-W."/>
            <person name="Bruemmer F."/>
            <person name="Labrenz M."/>
            <person name="Spormann A.M."/>
            <person name="Op den Camp H."/>
            <person name="Overmann J."/>
            <person name="Amann R."/>
            <person name="Jetten M.S.M."/>
            <person name="Mascher T."/>
            <person name="Medema M.H."/>
            <person name="Devos D.P."/>
            <person name="Kaster A.-K."/>
            <person name="Ovreas L."/>
            <person name="Rohde M."/>
            <person name="Galperin M.Y."/>
            <person name="Jogler C."/>
        </authorList>
    </citation>
    <scope>NUCLEOTIDE SEQUENCE [LARGE SCALE GENOMIC DNA]</scope>
    <source>
        <strain evidence="1 2">Pla110</strain>
    </source>
</reference>
<evidence type="ECO:0000313" key="1">
    <source>
        <dbReference type="EMBL" id="QDU78978.1"/>
    </source>
</evidence>
<dbReference type="AlphaFoldDB" id="A0A518CIB6"/>
<proteinExistence type="predicted"/>